<keyword evidence="3" id="KW-1185">Reference proteome</keyword>
<feature type="transmembrane region" description="Helical" evidence="1">
    <location>
        <begin position="85"/>
        <end position="109"/>
    </location>
</feature>
<sequence length="444" mass="48447">MARDGLSRGAGFWGMVGAVMVALKLKQHYDEYSSVPGDEEGLSHGPVALRDPNLDEDATDGASFLDTQLPSGRPKRQRKDCCMCCGLRCGLFWKAFGIVCLLFVGWQAIRLAVWAVKPKPTGLEGMPEFSKSLGCMNTPHLYKGGKQIISVPVGQNKNKGDHSLDFRGSAVGTITLAQGEADLKEIKYELTLGSELESTIDKVILDYPTQDEVDENMKSSRLQLVLPPKTSENADFCTRFDVTIYLPPAVKTLHIQSHVTTQIKFDPDSNLNFDSLFVTQYGLSQDNMLLPTEGVHAKKIKLQMTRGWLVGDVTVVDRAELVTQSGDATTNVHVHPAPSSAEPPAPVTLLTTTGAGRTDVFFVNHPGFPHRPIDATHHSSLNGELYLTYTDAWFNGTVDLSAKGFSATGLENAFKQDGGLPYHGSREGGDKMLVKTQGWAGLYF</sequence>
<accession>A0A5C2SK61</accession>
<protein>
    <submittedName>
        <fullName evidence="2">Uncharacterized protein</fullName>
    </submittedName>
</protein>
<keyword evidence="1" id="KW-1133">Transmembrane helix</keyword>
<dbReference type="AlphaFoldDB" id="A0A5C2SK61"/>
<gene>
    <name evidence="2" type="ORF">L227DRAFT_572088</name>
</gene>
<proteinExistence type="predicted"/>
<keyword evidence="1" id="KW-0472">Membrane</keyword>
<organism evidence="2 3">
    <name type="scientific">Lentinus tigrinus ALCF2SS1-6</name>
    <dbReference type="NCBI Taxonomy" id="1328759"/>
    <lineage>
        <taxon>Eukaryota</taxon>
        <taxon>Fungi</taxon>
        <taxon>Dikarya</taxon>
        <taxon>Basidiomycota</taxon>
        <taxon>Agaricomycotina</taxon>
        <taxon>Agaricomycetes</taxon>
        <taxon>Polyporales</taxon>
        <taxon>Polyporaceae</taxon>
        <taxon>Lentinus</taxon>
    </lineage>
</organism>
<evidence type="ECO:0000313" key="2">
    <source>
        <dbReference type="EMBL" id="RPD63644.1"/>
    </source>
</evidence>
<keyword evidence="1" id="KW-0812">Transmembrane</keyword>
<evidence type="ECO:0000313" key="3">
    <source>
        <dbReference type="Proteomes" id="UP000313359"/>
    </source>
</evidence>
<reference evidence="2" key="1">
    <citation type="journal article" date="2018" name="Genome Biol. Evol.">
        <title>Genomics and development of Lentinus tigrinus, a white-rot wood-decaying mushroom with dimorphic fruiting bodies.</title>
        <authorList>
            <person name="Wu B."/>
            <person name="Xu Z."/>
            <person name="Knudson A."/>
            <person name="Carlson A."/>
            <person name="Chen N."/>
            <person name="Kovaka S."/>
            <person name="LaButti K."/>
            <person name="Lipzen A."/>
            <person name="Pennachio C."/>
            <person name="Riley R."/>
            <person name="Schakwitz W."/>
            <person name="Umezawa K."/>
            <person name="Ohm R.A."/>
            <person name="Grigoriev I.V."/>
            <person name="Nagy L.G."/>
            <person name="Gibbons J."/>
            <person name="Hibbett D."/>
        </authorList>
    </citation>
    <scope>NUCLEOTIDE SEQUENCE [LARGE SCALE GENOMIC DNA]</scope>
    <source>
        <strain evidence="2">ALCF2SS1-6</strain>
    </source>
</reference>
<dbReference type="Proteomes" id="UP000313359">
    <property type="component" value="Unassembled WGS sequence"/>
</dbReference>
<evidence type="ECO:0000256" key="1">
    <source>
        <dbReference type="SAM" id="Phobius"/>
    </source>
</evidence>
<name>A0A5C2SK61_9APHY</name>
<dbReference type="EMBL" id="ML122255">
    <property type="protein sequence ID" value="RPD63644.1"/>
    <property type="molecule type" value="Genomic_DNA"/>
</dbReference>
<dbReference type="OrthoDB" id="2991206at2759"/>